<dbReference type="SMART" id="SM00744">
    <property type="entry name" value="RINGv"/>
    <property type="match status" value="1"/>
</dbReference>
<protein>
    <recommendedName>
        <fullName evidence="5">RING-CH-type domain-containing protein</fullName>
    </recommendedName>
</protein>
<evidence type="ECO:0000256" key="4">
    <source>
        <dbReference type="SAM" id="MobiDB-lite"/>
    </source>
</evidence>
<keyword evidence="1" id="KW-0479">Metal-binding</keyword>
<feature type="compositionally biased region" description="Basic and acidic residues" evidence="4">
    <location>
        <begin position="41"/>
        <end position="57"/>
    </location>
</feature>
<feature type="compositionally biased region" description="Low complexity" evidence="4">
    <location>
        <begin position="25"/>
        <end position="34"/>
    </location>
</feature>
<keyword evidence="7" id="KW-1185">Reference proteome</keyword>
<reference evidence="6 7" key="1">
    <citation type="submission" date="2018-04" db="EMBL/GenBank/DDBJ databases">
        <authorList>
            <person name="Vogel A."/>
        </authorList>
    </citation>
    <scope>NUCLEOTIDE SEQUENCE [LARGE SCALE GENOMIC DNA]</scope>
</reference>
<dbReference type="SUPFAM" id="SSF57850">
    <property type="entry name" value="RING/U-box"/>
    <property type="match status" value="1"/>
</dbReference>
<dbReference type="PANTHER" id="PTHR46214">
    <property type="entry name" value="ZINC FINGER, RING-CH-TYPE"/>
    <property type="match status" value="1"/>
</dbReference>
<dbReference type="Gene3D" id="3.30.40.10">
    <property type="entry name" value="Zinc/RING finger domain, C3HC4 (zinc finger)"/>
    <property type="match status" value="1"/>
</dbReference>
<accession>A0A484LXA5</accession>
<dbReference type="EMBL" id="OOIL02002239">
    <property type="protein sequence ID" value="VFQ81172.1"/>
    <property type="molecule type" value="Genomic_DNA"/>
</dbReference>
<dbReference type="PANTHER" id="PTHR46214:SF30">
    <property type="entry name" value="OS01G0850200 PROTEIN"/>
    <property type="match status" value="1"/>
</dbReference>
<evidence type="ECO:0000259" key="5">
    <source>
        <dbReference type="PROSITE" id="PS51292"/>
    </source>
</evidence>
<evidence type="ECO:0000256" key="1">
    <source>
        <dbReference type="ARBA" id="ARBA00022723"/>
    </source>
</evidence>
<feature type="domain" description="RING-CH-type" evidence="5">
    <location>
        <begin position="51"/>
        <end position="118"/>
    </location>
</feature>
<name>A0A484LXA5_9ASTE</name>
<dbReference type="AlphaFoldDB" id="A0A484LXA5"/>
<gene>
    <name evidence="6" type="ORF">CCAM_LOCUS22948</name>
</gene>
<evidence type="ECO:0000313" key="7">
    <source>
        <dbReference type="Proteomes" id="UP000595140"/>
    </source>
</evidence>
<feature type="region of interest" description="Disordered" evidence="4">
    <location>
        <begin position="1"/>
        <end position="57"/>
    </location>
</feature>
<dbReference type="OrthoDB" id="1212637at2759"/>
<dbReference type="PROSITE" id="PS51292">
    <property type="entry name" value="ZF_RING_CH"/>
    <property type="match status" value="1"/>
</dbReference>
<organism evidence="6 7">
    <name type="scientific">Cuscuta campestris</name>
    <dbReference type="NCBI Taxonomy" id="132261"/>
    <lineage>
        <taxon>Eukaryota</taxon>
        <taxon>Viridiplantae</taxon>
        <taxon>Streptophyta</taxon>
        <taxon>Embryophyta</taxon>
        <taxon>Tracheophyta</taxon>
        <taxon>Spermatophyta</taxon>
        <taxon>Magnoliopsida</taxon>
        <taxon>eudicotyledons</taxon>
        <taxon>Gunneridae</taxon>
        <taxon>Pentapetalae</taxon>
        <taxon>asterids</taxon>
        <taxon>lamiids</taxon>
        <taxon>Solanales</taxon>
        <taxon>Convolvulaceae</taxon>
        <taxon>Cuscuteae</taxon>
        <taxon>Cuscuta</taxon>
        <taxon>Cuscuta subgen. Grammica</taxon>
        <taxon>Cuscuta sect. Cleistogrammica</taxon>
    </lineage>
</organism>
<proteinExistence type="predicted"/>
<evidence type="ECO:0000256" key="3">
    <source>
        <dbReference type="ARBA" id="ARBA00022833"/>
    </source>
</evidence>
<keyword evidence="2" id="KW-0863">Zinc-finger</keyword>
<dbReference type="InterPro" id="IPR013083">
    <property type="entry name" value="Znf_RING/FYVE/PHD"/>
</dbReference>
<keyword evidence="3" id="KW-0862">Zinc</keyword>
<evidence type="ECO:0000256" key="2">
    <source>
        <dbReference type="ARBA" id="ARBA00022771"/>
    </source>
</evidence>
<dbReference type="InterPro" id="IPR011016">
    <property type="entry name" value="Znf_RING-CH"/>
</dbReference>
<dbReference type="Pfam" id="PF12906">
    <property type="entry name" value="RINGv"/>
    <property type="match status" value="1"/>
</dbReference>
<dbReference type="Proteomes" id="UP000595140">
    <property type="component" value="Unassembled WGS sequence"/>
</dbReference>
<evidence type="ECO:0000313" key="6">
    <source>
        <dbReference type="EMBL" id="VFQ81172.1"/>
    </source>
</evidence>
<sequence>MQSLDNPGVDLEAGSGGDGGGPRRSTAVGSGSSSDDAEAAPDDKSQPPPKEEAKAERSCRICQLGLEGESQESVGVVFELGCSCKNDLATAHRLCAEAWFKIKGNRRAIVLNRPQTVGYNLHTDNWAKD</sequence>
<dbReference type="GO" id="GO:0008270">
    <property type="term" value="F:zinc ion binding"/>
    <property type="evidence" value="ECO:0007669"/>
    <property type="project" value="UniProtKB-KW"/>
</dbReference>